<comment type="similarity">
    <text evidence="2">Belongs to the SLC41A transporter family.</text>
</comment>
<reference evidence="10 11" key="2">
    <citation type="journal article" date="2008" name="Nature">
        <title>The Phaeodactylum genome reveals the evolutionary history of diatom genomes.</title>
        <authorList>
            <person name="Bowler C."/>
            <person name="Allen A.E."/>
            <person name="Badger J.H."/>
            <person name="Grimwood J."/>
            <person name="Jabbari K."/>
            <person name="Kuo A."/>
            <person name="Maheswari U."/>
            <person name="Martens C."/>
            <person name="Maumus F."/>
            <person name="Otillar R.P."/>
            <person name="Rayko E."/>
            <person name="Salamov A."/>
            <person name="Vandepoele K."/>
            <person name="Beszteri B."/>
            <person name="Gruber A."/>
            <person name="Heijde M."/>
            <person name="Katinka M."/>
            <person name="Mock T."/>
            <person name="Valentin K."/>
            <person name="Verret F."/>
            <person name="Berges J.A."/>
            <person name="Brownlee C."/>
            <person name="Cadoret J.P."/>
            <person name="Chiovitti A."/>
            <person name="Choi C.J."/>
            <person name="Coesel S."/>
            <person name="De Martino A."/>
            <person name="Detter J.C."/>
            <person name="Durkin C."/>
            <person name="Falciatore A."/>
            <person name="Fournet J."/>
            <person name="Haruta M."/>
            <person name="Huysman M.J."/>
            <person name="Jenkins B.D."/>
            <person name="Jiroutova K."/>
            <person name="Jorgensen R.E."/>
            <person name="Joubert Y."/>
            <person name="Kaplan A."/>
            <person name="Kroger N."/>
            <person name="Kroth P.G."/>
            <person name="La Roche J."/>
            <person name="Lindquist E."/>
            <person name="Lommer M."/>
            <person name="Martin-Jezequel V."/>
            <person name="Lopez P.J."/>
            <person name="Lucas S."/>
            <person name="Mangogna M."/>
            <person name="McGinnis K."/>
            <person name="Medlin L.K."/>
            <person name="Montsant A."/>
            <person name="Oudot-Le Secq M.P."/>
            <person name="Napoli C."/>
            <person name="Obornik M."/>
            <person name="Parker M.S."/>
            <person name="Petit J.L."/>
            <person name="Porcel B.M."/>
            <person name="Poulsen N."/>
            <person name="Robison M."/>
            <person name="Rychlewski L."/>
            <person name="Rynearson T.A."/>
            <person name="Schmutz J."/>
            <person name="Shapiro H."/>
            <person name="Siaut M."/>
            <person name="Stanley M."/>
            <person name="Sussman M.R."/>
            <person name="Taylor A.R."/>
            <person name="Vardi A."/>
            <person name="von Dassow P."/>
            <person name="Vyverman W."/>
            <person name="Willis A."/>
            <person name="Wyrwicz L.S."/>
            <person name="Rokhsar D.S."/>
            <person name="Weissenbach J."/>
            <person name="Armbrust E.V."/>
            <person name="Green B.R."/>
            <person name="Van de Peer Y."/>
            <person name="Grigoriev I.V."/>
        </authorList>
    </citation>
    <scope>NUCLEOTIDE SEQUENCE [LARGE SCALE GENOMIC DNA]</scope>
    <source>
        <strain evidence="10 11">CCMP1335</strain>
    </source>
</reference>
<dbReference type="eggNOG" id="ENOG502S2RY">
    <property type="taxonomic scope" value="Eukaryota"/>
</dbReference>
<keyword evidence="5" id="KW-0460">Magnesium</keyword>
<feature type="non-terminal residue" evidence="10">
    <location>
        <position position="1"/>
    </location>
</feature>
<feature type="domain" description="SLC41A/MgtE integral membrane" evidence="9">
    <location>
        <begin position="49"/>
        <end position="173"/>
    </location>
</feature>
<evidence type="ECO:0000256" key="4">
    <source>
        <dbReference type="ARBA" id="ARBA00022692"/>
    </source>
</evidence>
<dbReference type="InParanoid" id="B8C119"/>
<dbReference type="InterPro" id="IPR036739">
    <property type="entry name" value="SLC41_membr_dom_sf"/>
</dbReference>
<organism evidence="10 11">
    <name type="scientific">Thalassiosira pseudonana</name>
    <name type="common">Marine diatom</name>
    <name type="synonym">Cyclotella nana</name>
    <dbReference type="NCBI Taxonomy" id="35128"/>
    <lineage>
        <taxon>Eukaryota</taxon>
        <taxon>Sar</taxon>
        <taxon>Stramenopiles</taxon>
        <taxon>Ochrophyta</taxon>
        <taxon>Bacillariophyta</taxon>
        <taxon>Coscinodiscophyceae</taxon>
        <taxon>Thalassiosirophycidae</taxon>
        <taxon>Thalassiosirales</taxon>
        <taxon>Thalassiosiraceae</taxon>
        <taxon>Thalassiosira</taxon>
    </lineage>
</organism>
<dbReference type="PaxDb" id="35128-Thaps262046"/>
<evidence type="ECO:0000256" key="3">
    <source>
        <dbReference type="ARBA" id="ARBA00022448"/>
    </source>
</evidence>
<evidence type="ECO:0000256" key="5">
    <source>
        <dbReference type="ARBA" id="ARBA00022842"/>
    </source>
</evidence>
<dbReference type="STRING" id="35128.B8C119"/>
<name>B8C119_THAPS</name>
<evidence type="ECO:0000256" key="8">
    <source>
        <dbReference type="SAM" id="Phobius"/>
    </source>
</evidence>
<keyword evidence="3" id="KW-0813">Transport</keyword>
<evidence type="ECO:0000313" key="10">
    <source>
        <dbReference type="EMBL" id="EED93162.1"/>
    </source>
</evidence>
<evidence type="ECO:0000313" key="11">
    <source>
        <dbReference type="Proteomes" id="UP000001449"/>
    </source>
</evidence>
<feature type="transmembrane region" description="Helical" evidence="8">
    <location>
        <begin position="93"/>
        <end position="111"/>
    </location>
</feature>
<keyword evidence="11" id="KW-1185">Reference proteome</keyword>
<feature type="transmembrane region" description="Helical" evidence="8">
    <location>
        <begin position="153"/>
        <end position="173"/>
    </location>
</feature>
<sequence>DYKTKSFYSIAYERVWWLAIFLVSLSFTAIIMNGFEHTLSKQIELAYFVPLMAGHGGNTGGQAVGTVLSALSAGVITRQDAGRVIMKEAMSGLIMGIILGAMVGPISHYVMGISMHVATVVSVTFPLLSTIAAFLGSALPFVCVILGLDPAVIAAPAMTSFVDVTGLLCYFLIANKI</sequence>
<dbReference type="AlphaFoldDB" id="B8C119"/>
<dbReference type="OMA" id="PLLMAFM"/>
<feature type="transmembrane region" description="Helical" evidence="8">
    <location>
        <begin position="15"/>
        <end position="35"/>
    </location>
</feature>
<dbReference type="GO" id="GO:0008324">
    <property type="term" value="F:monoatomic cation transmembrane transporter activity"/>
    <property type="evidence" value="ECO:0007669"/>
    <property type="project" value="InterPro"/>
</dbReference>
<dbReference type="PANTHER" id="PTHR41394">
    <property type="entry name" value="MAGNESIUM TRANSPORTER MGTE"/>
    <property type="match status" value="1"/>
</dbReference>
<dbReference type="GO" id="GO:0016020">
    <property type="term" value="C:membrane"/>
    <property type="evidence" value="ECO:0007669"/>
    <property type="project" value="UniProtKB-SubCell"/>
</dbReference>
<evidence type="ECO:0000256" key="7">
    <source>
        <dbReference type="ARBA" id="ARBA00023136"/>
    </source>
</evidence>
<evidence type="ECO:0000259" key="9">
    <source>
        <dbReference type="Pfam" id="PF01769"/>
    </source>
</evidence>
<evidence type="ECO:0000256" key="2">
    <source>
        <dbReference type="ARBA" id="ARBA00009749"/>
    </source>
</evidence>
<evidence type="ECO:0000256" key="1">
    <source>
        <dbReference type="ARBA" id="ARBA00004141"/>
    </source>
</evidence>
<dbReference type="PANTHER" id="PTHR41394:SF8">
    <property type="entry name" value="MAGNESIUM TRANSPORTER MGTE"/>
    <property type="match status" value="1"/>
</dbReference>
<dbReference type="RefSeq" id="XP_002289625.1">
    <property type="nucleotide sequence ID" value="XM_002289589.1"/>
</dbReference>
<reference evidence="10 11" key="1">
    <citation type="journal article" date="2004" name="Science">
        <title>The genome of the diatom Thalassiosira pseudonana: ecology, evolution, and metabolism.</title>
        <authorList>
            <person name="Armbrust E.V."/>
            <person name="Berges J.A."/>
            <person name="Bowler C."/>
            <person name="Green B.R."/>
            <person name="Martinez D."/>
            <person name="Putnam N.H."/>
            <person name="Zhou S."/>
            <person name="Allen A.E."/>
            <person name="Apt K.E."/>
            <person name="Bechner M."/>
            <person name="Brzezinski M.A."/>
            <person name="Chaal B.K."/>
            <person name="Chiovitti A."/>
            <person name="Davis A.K."/>
            <person name="Demarest M.S."/>
            <person name="Detter J.C."/>
            <person name="Glavina T."/>
            <person name="Goodstein D."/>
            <person name="Hadi M.Z."/>
            <person name="Hellsten U."/>
            <person name="Hildebrand M."/>
            <person name="Jenkins B.D."/>
            <person name="Jurka J."/>
            <person name="Kapitonov V.V."/>
            <person name="Kroger N."/>
            <person name="Lau W.W."/>
            <person name="Lane T.W."/>
            <person name="Larimer F.W."/>
            <person name="Lippmeier J.C."/>
            <person name="Lucas S."/>
            <person name="Medina M."/>
            <person name="Montsant A."/>
            <person name="Obornik M."/>
            <person name="Parker M.S."/>
            <person name="Palenik B."/>
            <person name="Pazour G.J."/>
            <person name="Richardson P.M."/>
            <person name="Rynearson T.A."/>
            <person name="Saito M.A."/>
            <person name="Schwartz D.C."/>
            <person name="Thamatrakoln K."/>
            <person name="Valentin K."/>
            <person name="Vardi A."/>
            <person name="Wilkerson F.P."/>
            <person name="Rokhsar D.S."/>
        </authorList>
    </citation>
    <scope>NUCLEOTIDE SEQUENCE [LARGE SCALE GENOMIC DNA]</scope>
    <source>
        <strain evidence="10 11">CCMP1335</strain>
    </source>
</reference>
<gene>
    <name evidence="10" type="primary">MGT1</name>
    <name evidence="10" type="ORF">THAPSDRAFT_262046</name>
</gene>
<feature type="non-terminal residue" evidence="10">
    <location>
        <position position="177"/>
    </location>
</feature>
<dbReference type="HOGENOM" id="CLU_037408_3_2_1"/>
<dbReference type="Proteomes" id="UP000001449">
    <property type="component" value="Chromosome 4"/>
</dbReference>
<evidence type="ECO:0000256" key="6">
    <source>
        <dbReference type="ARBA" id="ARBA00022989"/>
    </source>
</evidence>
<dbReference type="Gene3D" id="1.10.357.20">
    <property type="entry name" value="SLC41 divalent cation transporters, integral membrane domain"/>
    <property type="match status" value="1"/>
</dbReference>
<accession>B8C119</accession>
<dbReference type="GeneID" id="7446756"/>
<keyword evidence="6 8" id="KW-1133">Transmembrane helix</keyword>
<dbReference type="Pfam" id="PF01769">
    <property type="entry name" value="MgtE"/>
    <property type="match status" value="1"/>
</dbReference>
<feature type="transmembrane region" description="Helical" evidence="8">
    <location>
        <begin position="123"/>
        <end position="146"/>
    </location>
</feature>
<dbReference type="InterPro" id="IPR006667">
    <property type="entry name" value="SLC41_membr_dom"/>
</dbReference>
<dbReference type="EMBL" id="CM000641">
    <property type="protein sequence ID" value="EED93162.1"/>
    <property type="molecule type" value="Genomic_DNA"/>
</dbReference>
<dbReference type="KEGG" id="tps:THAPSDRAFT_262046"/>
<protein>
    <submittedName>
        <fullName evidence="10">Magnesium transporter protein</fullName>
    </submittedName>
</protein>
<dbReference type="SUPFAM" id="SSF161093">
    <property type="entry name" value="MgtE membrane domain-like"/>
    <property type="match status" value="1"/>
</dbReference>
<keyword evidence="4 8" id="KW-0812">Transmembrane</keyword>
<proteinExistence type="inferred from homology"/>
<keyword evidence="7 8" id="KW-0472">Membrane</keyword>
<comment type="subcellular location">
    <subcellularLocation>
        <location evidence="1">Membrane</location>
        <topology evidence="1">Multi-pass membrane protein</topology>
    </subcellularLocation>
</comment>